<dbReference type="GO" id="GO:0032039">
    <property type="term" value="C:integrator complex"/>
    <property type="evidence" value="ECO:0007669"/>
    <property type="project" value="InterPro"/>
</dbReference>
<protein>
    <submittedName>
        <fullName evidence="3">Uncharacterized protein</fullName>
    </submittedName>
</protein>
<reference evidence="3" key="1">
    <citation type="submission" date="2021-01" db="EMBL/GenBank/DDBJ databases">
        <authorList>
            <person name="Corre E."/>
            <person name="Pelletier E."/>
            <person name="Niang G."/>
            <person name="Scheremetjew M."/>
            <person name="Finn R."/>
            <person name="Kale V."/>
            <person name="Holt S."/>
            <person name="Cochrane G."/>
            <person name="Meng A."/>
            <person name="Brown T."/>
            <person name="Cohen L."/>
        </authorList>
    </citation>
    <scope>NUCLEOTIDE SEQUENCE</scope>
    <source>
        <strain evidence="3">CCMP441</strain>
    </source>
</reference>
<dbReference type="SUPFAM" id="SSF48371">
    <property type="entry name" value="ARM repeat"/>
    <property type="match status" value="1"/>
</dbReference>
<dbReference type="EMBL" id="HBFK01006605">
    <property type="protein sequence ID" value="CAD8737453.1"/>
    <property type="molecule type" value="Transcribed_RNA"/>
</dbReference>
<dbReference type="InterPro" id="IPR053964">
    <property type="entry name" value="INT1_R3"/>
</dbReference>
<dbReference type="InterPro" id="IPR038902">
    <property type="entry name" value="INTS1"/>
</dbReference>
<organism evidence="3">
    <name type="scientific">Hemiselmis andersenii</name>
    <name type="common">Cryptophyte alga</name>
    <dbReference type="NCBI Taxonomy" id="464988"/>
    <lineage>
        <taxon>Eukaryota</taxon>
        <taxon>Cryptophyceae</taxon>
        <taxon>Cryptomonadales</taxon>
        <taxon>Hemiselmidaceae</taxon>
        <taxon>Hemiselmis</taxon>
    </lineage>
</organism>
<feature type="domain" description="Integrator complex subunit 1 R4" evidence="2">
    <location>
        <begin position="303"/>
        <end position="396"/>
    </location>
</feature>
<gene>
    <name evidence="3" type="ORF">HAND1043_LOCUS3945</name>
</gene>
<sequence>MHLMLEAVAGGGDDTVAVVGEALQDILESLSQSGMRQGGEDVWEGMVSGAWELLERLKLALPMALCHITPRSIEELLPDAAAAQHAMVRQTSRLDKLLQLVLTSLQDDDEKASSAIVVARQIASAHPRLVATHMLSLRALCAGKSLVRLSDLVARNVPRLLSYVVSVLLAARPHSLSSPRLPSLLDELLLVYAATVRYEAPLEPLLGKLCTLLRSFAAHSARGKSYVEAHAPLLQNLASWYLESTELQALLEQVLPGTIIQNLGFSGESAASKLVGTLSSKLRILRVMPGAGSGHKEVEGSGEDESVLEVMDDVDLSCKGASGAELLLLLERPLMDLLSAPSSKVRDAAYRLALRLAVQRPEAAPRVAEKLFYCLESSDQGIADSAIRNSPELIHLSAETAPHILALLFRLARGGSHAACEELLRATRSGLKYAIIQNK</sequence>
<dbReference type="AlphaFoldDB" id="A0A7S0XRB1"/>
<dbReference type="Pfam" id="PF22928">
    <property type="entry name" value="INTS1_R4"/>
    <property type="match status" value="1"/>
</dbReference>
<dbReference type="PANTHER" id="PTHR21224:SF1">
    <property type="entry name" value="INTEGRATOR COMPLEX SUBUNIT 1"/>
    <property type="match status" value="1"/>
</dbReference>
<dbReference type="InterPro" id="IPR053965">
    <property type="entry name" value="INTS1_R4"/>
</dbReference>
<evidence type="ECO:0000259" key="2">
    <source>
        <dbReference type="Pfam" id="PF22928"/>
    </source>
</evidence>
<dbReference type="Pfam" id="PF22927">
    <property type="entry name" value="INT1_R3"/>
    <property type="match status" value="1"/>
</dbReference>
<proteinExistence type="predicted"/>
<dbReference type="GO" id="GO:0034474">
    <property type="term" value="P:U2 snRNA 3'-end processing"/>
    <property type="evidence" value="ECO:0007669"/>
    <property type="project" value="InterPro"/>
</dbReference>
<name>A0A7S0XRB1_HEMAN</name>
<feature type="domain" description="Integrator complex subunit 1 R3" evidence="1">
    <location>
        <begin position="109"/>
        <end position="241"/>
    </location>
</feature>
<evidence type="ECO:0000313" key="3">
    <source>
        <dbReference type="EMBL" id="CAD8737453.1"/>
    </source>
</evidence>
<accession>A0A7S0XRB1</accession>
<dbReference type="InterPro" id="IPR016024">
    <property type="entry name" value="ARM-type_fold"/>
</dbReference>
<evidence type="ECO:0000259" key="1">
    <source>
        <dbReference type="Pfam" id="PF22927"/>
    </source>
</evidence>
<dbReference type="PANTHER" id="PTHR21224">
    <property type="entry name" value="INTEGRATOR COMPLEX SUBUNIT 1"/>
    <property type="match status" value="1"/>
</dbReference>